<reference evidence="2 3" key="1">
    <citation type="submission" date="2024-09" db="EMBL/GenBank/DDBJ databases">
        <authorList>
            <person name="Sun Q."/>
            <person name="Mori K."/>
        </authorList>
    </citation>
    <scope>NUCLEOTIDE SEQUENCE [LARGE SCALE GENOMIC DNA]</scope>
    <source>
        <strain evidence="2 3">CECT 8460</strain>
    </source>
</reference>
<dbReference type="Proteomes" id="UP001589576">
    <property type="component" value="Unassembled WGS sequence"/>
</dbReference>
<feature type="transmembrane region" description="Helical" evidence="1">
    <location>
        <begin position="9"/>
        <end position="27"/>
    </location>
</feature>
<evidence type="ECO:0000313" key="3">
    <source>
        <dbReference type="Proteomes" id="UP001589576"/>
    </source>
</evidence>
<sequence>MTDSDFFKIRLYFTAIVTIAIWFLLVWDHYHGGVPTHHLLQREDLPSFSNWLGGILIPLLTWFLLNKIHKRISNDLTTFKFPITIVYAFLGAFTFGILLSVFFTLQYTDPPFYMMVSLLLLALFYPIYRAECFLGFVLGMLFTFGGVLPIIIITILSLIGAFLYRIVRPGMLFIASKLSYLVTSKKSD</sequence>
<comment type="caution">
    <text evidence="2">The sequence shown here is derived from an EMBL/GenBank/DDBJ whole genome shotgun (WGS) entry which is preliminary data.</text>
</comment>
<accession>A0ABV5GGA5</accession>
<keyword evidence="1" id="KW-0812">Transmembrane</keyword>
<keyword evidence="1" id="KW-1133">Transmembrane helix</keyword>
<evidence type="ECO:0008006" key="4">
    <source>
        <dbReference type="Google" id="ProtNLM"/>
    </source>
</evidence>
<proteinExistence type="predicted"/>
<evidence type="ECO:0000313" key="2">
    <source>
        <dbReference type="EMBL" id="MFB9090127.1"/>
    </source>
</evidence>
<feature type="transmembrane region" description="Helical" evidence="1">
    <location>
        <begin position="135"/>
        <end position="164"/>
    </location>
</feature>
<feature type="transmembrane region" description="Helical" evidence="1">
    <location>
        <begin position="47"/>
        <end position="65"/>
    </location>
</feature>
<dbReference type="RefSeq" id="WP_290285109.1">
    <property type="nucleotide sequence ID" value="NZ_JAUFQN010000019.1"/>
</dbReference>
<dbReference type="EMBL" id="JBHMFB010000029">
    <property type="protein sequence ID" value="MFB9090127.1"/>
    <property type="molecule type" value="Genomic_DNA"/>
</dbReference>
<feature type="transmembrane region" description="Helical" evidence="1">
    <location>
        <begin position="111"/>
        <end position="128"/>
    </location>
</feature>
<feature type="transmembrane region" description="Helical" evidence="1">
    <location>
        <begin position="85"/>
        <end position="105"/>
    </location>
</feature>
<evidence type="ECO:0000256" key="1">
    <source>
        <dbReference type="SAM" id="Phobius"/>
    </source>
</evidence>
<gene>
    <name evidence="2" type="ORF">ACFFUU_10990</name>
</gene>
<name>A0ABV5GGA5_9FLAO</name>
<keyword evidence="1" id="KW-0472">Membrane</keyword>
<protein>
    <recommendedName>
        <fullName evidence="4">Tripartite tricarboxylate transporter TctB family protein</fullName>
    </recommendedName>
</protein>
<organism evidence="2 3">
    <name type="scientific">Flavobacterium paronense</name>
    <dbReference type="NCBI Taxonomy" id="1392775"/>
    <lineage>
        <taxon>Bacteria</taxon>
        <taxon>Pseudomonadati</taxon>
        <taxon>Bacteroidota</taxon>
        <taxon>Flavobacteriia</taxon>
        <taxon>Flavobacteriales</taxon>
        <taxon>Flavobacteriaceae</taxon>
        <taxon>Flavobacterium</taxon>
    </lineage>
</organism>
<keyword evidence="3" id="KW-1185">Reference proteome</keyword>